<gene>
    <name evidence="5" type="ORF">MOBUDSM44075_01795</name>
</gene>
<reference evidence="5 6" key="1">
    <citation type="journal article" date="2015" name="Genome Biol. Evol.">
        <title>Characterization of Three Mycobacterium spp. with Potential Use in Bioremediation by Genome Sequencing and Comparative Genomics.</title>
        <authorList>
            <person name="Das S."/>
            <person name="Pettersson B.M."/>
            <person name="Behra P.R."/>
            <person name="Ramesh M."/>
            <person name="Dasgupta S."/>
            <person name="Bhattacharya A."/>
            <person name="Kirsebom L.A."/>
        </authorList>
    </citation>
    <scope>NUCLEOTIDE SEQUENCE [LARGE SCALE GENOMIC DNA]</scope>
    <source>
        <strain evidence="5 6">DSM 44075</strain>
    </source>
</reference>
<feature type="coiled-coil region" evidence="1">
    <location>
        <begin position="487"/>
        <end position="514"/>
    </location>
</feature>
<keyword evidence="2" id="KW-0472">Membrane</keyword>
<keyword evidence="2" id="KW-0812">Transmembrane</keyword>
<feature type="chain" id="PRO_5038333137" description="TPM domain-containing protein" evidence="3">
    <location>
        <begin position="27"/>
        <end position="661"/>
    </location>
</feature>
<feature type="coiled-coil region" evidence="1">
    <location>
        <begin position="356"/>
        <end position="383"/>
    </location>
</feature>
<dbReference type="Proteomes" id="UP000036313">
    <property type="component" value="Unassembled WGS sequence"/>
</dbReference>
<comment type="caution">
    <text evidence="5">The sequence shown here is derived from an EMBL/GenBank/DDBJ whole genome shotgun (WGS) entry which is preliminary data.</text>
</comment>
<keyword evidence="1" id="KW-0175">Coiled coil</keyword>
<dbReference type="PATRIC" id="fig|1807.14.peg.1804"/>
<protein>
    <recommendedName>
        <fullName evidence="4">TPM domain-containing protein</fullName>
    </recommendedName>
</protein>
<evidence type="ECO:0000313" key="5">
    <source>
        <dbReference type="EMBL" id="KMO77887.1"/>
    </source>
</evidence>
<evidence type="ECO:0000259" key="4">
    <source>
        <dbReference type="Pfam" id="PF04536"/>
    </source>
</evidence>
<evidence type="ECO:0000313" key="6">
    <source>
        <dbReference type="Proteomes" id="UP000036313"/>
    </source>
</evidence>
<feature type="transmembrane region" description="Helical" evidence="2">
    <location>
        <begin position="160"/>
        <end position="180"/>
    </location>
</feature>
<sequence precursor="true">MRIARSLGLLAVLWIAAGLLAPAASATAPLRLPTYLTDQAGALDPAQTTQVQNAIDRLYNDRRIRLWVVYVDNFSGQDAQSWAQATYRQSDLGSSDAILAVATVDRAYALLAPTEAVGSVDVDTLRRNDVEPLLRTQDWAGAAVAAANGLAASGTSGSSWLGLVIALGVIALGVVILVLWQRRRRAKRREAEIAAAQRVDPSDPAALAGVSLEALDDLSRRIVVEVDNAVRTSESELALAVEEFGEQDTAAFTAAVAAAKTTLAQALNVRHILDDAIPETPQQQRDLLTRVVVAAAKADRELEAQREAFAQLRDLVINAPSRLDTLTQQVVDLTARIEPANQTLTGLKTQFAETALVSVADNIDEARQRLTFAEQNIDSGRALVARPADRQGGLVDAIHAAEAALGQARTLLDAVDSAATEINRAVAGLPAAVADAQNGITAAGTQLAQGNIAVATQLGAARDAAVAAVAHAQSDGASDPLGTFTRLTQADAELDRLLADVAEERETIARLTRTYDQALFTAQSRVRAVSDYIDTRRGVIGPEARTRLSEAVRQLQAAQDKRAGNLNEAIAHANGAAMLAAQAQQLANNDVLAAQQHFNGPYGGGGSGGQMGAVIGGIILGNVLSGAMRGGFGGGGFGGGFGGGGFGGGGGGGMSGGGGRF</sequence>
<feature type="domain" description="TPM" evidence="4">
    <location>
        <begin position="37"/>
        <end position="152"/>
    </location>
</feature>
<dbReference type="EMBL" id="JYNU01000009">
    <property type="protein sequence ID" value="KMO77887.1"/>
    <property type="molecule type" value="Genomic_DNA"/>
</dbReference>
<dbReference type="RefSeq" id="WP_048422834.1">
    <property type="nucleotide sequence ID" value="NZ_JYNU01000009.1"/>
</dbReference>
<evidence type="ECO:0000256" key="2">
    <source>
        <dbReference type="SAM" id="Phobius"/>
    </source>
</evidence>
<keyword evidence="2" id="KW-1133">Transmembrane helix</keyword>
<dbReference type="AlphaFoldDB" id="A0A0J6W8D3"/>
<dbReference type="Gene3D" id="3.10.310.50">
    <property type="match status" value="1"/>
</dbReference>
<evidence type="ECO:0000256" key="1">
    <source>
        <dbReference type="SAM" id="Coils"/>
    </source>
</evidence>
<name>A0A0J6W8D3_9MYCO</name>
<keyword evidence="3" id="KW-0732">Signal</keyword>
<evidence type="ECO:0000256" key="3">
    <source>
        <dbReference type="SAM" id="SignalP"/>
    </source>
</evidence>
<feature type="signal peptide" evidence="3">
    <location>
        <begin position="1"/>
        <end position="26"/>
    </location>
</feature>
<accession>A0A0J6W8D3</accession>
<dbReference type="SUPFAM" id="SSF57997">
    <property type="entry name" value="Tropomyosin"/>
    <property type="match status" value="1"/>
</dbReference>
<organism evidence="5 6">
    <name type="scientific">Mycolicibacterium obuense</name>
    <dbReference type="NCBI Taxonomy" id="1807"/>
    <lineage>
        <taxon>Bacteria</taxon>
        <taxon>Bacillati</taxon>
        <taxon>Actinomycetota</taxon>
        <taxon>Actinomycetes</taxon>
        <taxon>Mycobacteriales</taxon>
        <taxon>Mycobacteriaceae</taxon>
        <taxon>Mycolicibacterium</taxon>
    </lineage>
</organism>
<proteinExistence type="predicted"/>
<dbReference type="Pfam" id="PF04536">
    <property type="entry name" value="TPM_phosphatase"/>
    <property type="match status" value="1"/>
</dbReference>
<dbReference type="InterPro" id="IPR007621">
    <property type="entry name" value="TPM_dom"/>
</dbReference>